<name>A0ABQ2ZZH7_9ACTN</name>
<accession>A0ABQ2ZZH7</accession>
<protein>
    <submittedName>
        <fullName evidence="2">Uncharacterized protein</fullName>
    </submittedName>
</protein>
<comment type="caution">
    <text evidence="2">The sequence shown here is derived from an EMBL/GenBank/DDBJ whole genome shotgun (WGS) entry which is preliminary data.</text>
</comment>
<evidence type="ECO:0000256" key="1">
    <source>
        <dbReference type="SAM" id="MobiDB-lite"/>
    </source>
</evidence>
<gene>
    <name evidence="2" type="ORF">GCM10010326_21810</name>
</gene>
<feature type="region of interest" description="Disordered" evidence="1">
    <location>
        <begin position="243"/>
        <end position="283"/>
    </location>
</feature>
<dbReference type="GeneID" id="96290170"/>
<reference evidence="3" key="1">
    <citation type="journal article" date="2019" name="Int. J. Syst. Evol. Microbiol.">
        <title>The Global Catalogue of Microorganisms (GCM) 10K type strain sequencing project: providing services to taxonomists for standard genome sequencing and annotation.</title>
        <authorList>
            <consortium name="The Broad Institute Genomics Platform"/>
            <consortium name="The Broad Institute Genome Sequencing Center for Infectious Disease"/>
            <person name="Wu L."/>
            <person name="Ma J."/>
        </authorList>
    </citation>
    <scope>NUCLEOTIDE SEQUENCE [LARGE SCALE GENOMIC DNA]</scope>
    <source>
        <strain evidence="3">JCM 4594</strain>
    </source>
</reference>
<organism evidence="2 3">
    <name type="scientific">Streptomyces xanthochromogenes</name>
    <dbReference type="NCBI Taxonomy" id="67384"/>
    <lineage>
        <taxon>Bacteria</taxon>
        <taxon>Bacillati</taxon>
        <taxon>Actinomycetota</taxon>
        <taxon>Actinomycetes</taxon>
        <taxon>Kitasatosporales</taxon>
        <taxon>Streptomycetaceae</taxon>
        <taxon>Streptomyces</taxon>
    </lineage>
</organism>
<evidence type="ECO:0000313" key="2">
    <source>
        <dbReference type="EMBL" id="GGY27885.1"/>
    </source>
</evidence>
<dbReference type="RefSeq" id="WP_190026901.1">
    <property type="nucleotide sequence ID" value="NZ_BMUU01000003.1"/>
</dbReference>
<keyword evidence="3" id="KW-1185">Reference proteome</keyword>
<feature type="compositionally biased region" description="Low complexity" evidence="1">
    <location>
        <begin position="249"/>
        <end position="261"/>
    </location>
</feature>
<proteinExistence type="predicted"/>
<sequence length="283" mass="31616">MAAIPLDLLDRIRELERRVRELTGRAQMRPALDKILHGGITIGEGGQFTAQTPTGAETFKVGETGQGDWGIFLRRQGGTRALTVGDDLLQGDQMIRMWSRDETAPERVLVMDDAFSDRFLGRPMLPLQLHPTARQNTKETTYQPAWWGAGPATHAVAEIEVFTYANAGGGQARVTMRPDGGDPITVDEWDCPAGQWTDRIITQPLHGVEFMQWVDWTVEHRNKEPNRDIETRLYMALYRHTYGPDEAPRVPTRTPPATAAASPPPPATPQQQKPEQGMRTIDD</sequence>
<evidence type="ECO:0000313" key="3">
    <source>
        <dbReference type="Proteomes" id="UP000600946"/>
    </source>
</evidence>
<dbReference type="EMBL" id="BMUU01000003">
    <property type="protein sequence ID" value="GGY27885.1"/>
    <property type="molecule type" value="Genomic_DNA"/>
</dbReference>
<dbReference type="Proteomes" id="UP000600946">
    <property type="component" value="Unassembled WGS sequence"/>
</dbReference>